<feature type="compositionally biased region" description="Polar residues" evidence="1">
    <location>
        <begin position="49"/>
        <end position="61"/>
    </location>
</feature>
<name>A0A5C6FTG5_9PLAN</name>
<evidence type="ECO:0000256" key="2">
    <source>
        <dbReference type="SAM" id="SignalP"/>
    </source>
</evidence>
<dbReference type="Proteomes" id="UP000316476">
    <property type="component" value="Unassembled WGS sequence"/>
</dbReference>
<gene>
    <name evidence="3" type="ORF">V7x_03420</name>
</gene>
<comment type="caution">
    <text evidence="3">The sequence shown here is derived from an EMBL/GenBank/DDBJ whole genome shotgun (WGS) entry which is preliminary data.</text>
</comment>
<keyword evidence="2" id="KW-0732">Signal</keyword>
<feature type="signal peptide" evidence="2">
    <location>
        <begin position="1"/>
        <end position="22"/>
    </location>
</feature>
<accession>A0A5C6FTG5</accession>
<dbReference type="OrthoDB" id="283259at2"/>
<evidence type="ECO:0000313" key="3">
    <source>
        <dbReference type="EMBL" id="TWU64798.1"/>
    </source>
</evidence>
<sequence length="134" mass="15022" precursor="true">MKKTLLLSAFAVCVFSAGAAVAQDDATDAAAPMFDRLPLYGSPAESAEPSATQPPAVTENPSLDRRRAEHAYDKKLRTAMLRQERALYWMKHRMARMERDAWLGHSPLRPRFHAIPTAASRYNQPTVLVPVYVR</sequence>
<evidence type="ECO:0000313" key="4">
    <source>
        <dbReference type="Proteomes" id="UP000316476"/>
    </source>
</evidence>
<feature type="chain" id="PRO_5022820140" evidence="2">
    <location>
        <begin position="23"/>
        <end position="134"/>
    </location>
</feature>
<feature type="region of interest" description="Disordered" evidence="1">
    <location>
        <begin position="40"/>
        <end position="69"/>
    </location>
</feature>
<protein>
    <submittedName>
        <fullName evidence="3">Uncharacterized protein</fullName>
    </submittedName>
</protein>
<dbReference type="EMBL" id="SJPZ01000001">
    <property type="protein sequence ID" value="TWU64798.1"/>
    <property type="molecule type" value="Genomic_DNA"/>
</dbReference>
<evidence type="ECO:0000256" key="1">
    <source>
        <dbReference type="SAM" id="MobiDB-lite"/>
    </source>
</evidence>
<reference evidence="3 4" key="1">
    <citation type="submission" date="2019-02" db="EMBL/GenBank/DDBJ databases">
        <title>Deep-cultivation of Planctomycetes and their phenomic and genomic characterization uncovers novel biology.</title>
        <authorList>
            <person name="Wiegand S."/>
            <person name="Jogler M."/>
            <person name="Boedeker C."/>
            <person name="Pinto D."/>
            <person name="Vollmers J."/>
            <person name="Rivas-Marin E."/>
            <person name="Kohn T."/>
            <person name="Peeters S.H."/>
            <person name="Heuer A."/>
            <person name="Rast P."/>
            <person name="Oberbeckmann S."/>
            <person name="Bunk B."/>
            <person name="Jeske O."/>
            <person name="Meyerdierks A."/>
            <person name="Storesund J.E."/>
            <person name="Kallscheuer N."/>
            <person name="Luecker S."/>
            <person name="Lage O.M."/>
            <person name="Pohl T."/>
            <person name="Merkel B.J."/>
            <person name="Hornburger P."/>
            <person name="Mueller R.-W."/>
            <person name="Bruemmer F."/>
            <person name="Labrenz M."/>
            <person name="Spormann A.M."/>
            <person name="Op Den Camp H."/>
            <person name="Overmann J."/>
            <person name="Amann R."/>
            <person name="Jetten M.S.M."/>
            <person name="Mascher T."/>
            <person name="Medema M.H."/>
            <person name="Devos D.P."/>
            <person name="Kaster A.-K."/>
            <person name="Ovreas L."/>
            <person name="Rohde M."/>
            <person name="Galperin M.Y."/>
            <person name="Jogler C."/>
        </authorList>
    </citation>
    <scope>NUCLEOTIDE SEQUENCE [LARGE SCALE GENOMIC DNA]</scope>
    <source>
        <strain evidence="3 4">V7</strain>
    </source>
</reference>
<organism evidence="3 4">
    <name type="scientific">Crateriforma conspicua</name>
    <dbReference type="NCBI Taxonomy" id="2527996"/>
    <lineage>
        <taxon>Bacteria</taxon>
        <taxon>Pseudomonadati</taxon>
        <taxon>Planctomycetota</taxon>
        <taxon>Planctomycetia</taxon>
        <taxon>Planctomycetales</taxon>
        <taxon>Planctomycetaceae</taxon>
        <taxon>Crateriforma</taxon>
    </lineage>
</organism>
<dbReference type="RefSeq" id="WP_146410415.1">
    <property type="nucleotide sequence ID" value="NZ_SJPZ01000001.1"/>
</dbReference>
<dbReference type="AlphaFoldDB" id="A0A5C6FTG5"/>
<proteinExistence type="predicted"/>